<evidence type="ECO:0000256" key="1">
    <source>
        <dbReference type="PROSITE-ProRule" id="PRU00285"/>
    </source>
</evidence>
<evidence type="ECO:0000256" key="2">
    <source>
        <dbReference type="RuleBase" id="RU003616"/>
    </source>
</evidence>
<evidence type="ECO:0000259" key="3">
    <source>
        <dbReference type="PROSITE" id="PS01031"/>
    </source>
</evidence>
<evidence type="ECO:0000313" key="5">
    <source>
        <dbReference type="Proteomes" id="UP000050911"/>
    </source>
</evidence>
<dbReference type="AlphaFoldDB" id="A0A0R1HUE0"/>
<dbReference type="CDD" id="cd06471">
    <property type="entry name" value="ACD_LpsHSP_like"/>
    <property type="match status" value="1"/>
</dbReference>
<dbReference type="Pfam" id="PF00011">
    <property type="entry name" value="HSP20"/>
    <property type="match status" value="1"/>
</dbReference>
<proteinExistence type="inferred from homology"/>
<sequence>MARYLANRNFDDLDPMNFFGGLENFGRNFFSDNSMKTDIKESDKDYEVSAELPGFKKDDIHLDYRDDTLRINGVHDLQRQDKDDDGRVLRQERSFSNVSRSFYLPGVDIDQVKATYDGGVLKLTLPKKATTKDDNHQISID</sequence>
<keyword evidence="4" id="KW-0346">Stress response</keyword>
<dbReference type="EMBL" id="AZCX01000014">
    <property type="protein sequence ID" value="KRK46922.1"/>
    <property type="molecule type" value="Genomic_DNA"/>
</dbReference>
<name>A0A0R1HUE0_9LACO</name>
<dbReference type="PROSITE" id="PS01031">
    <property type="entry name" value="SHSP"/>
    <property type="match status" value="1"/>
</dbReference>
<gene>
    <name evidence="4" type="ORF">FC96_GL000812</name>
</gene>
<dbReference type="Gene3D" id="2.60.40.790">
    <property type="match status" value="1"/>
</dbReference>
<dbReference type="RefSeq" id="WP_055679798.1">
    <property type="nucleotide sequence ID" value="NZ_AZCX01000014.1"/>
</dbReference>
<dbReference type="SUPFAM" id="SSF49764">
    <property type="entry name" value="HSP20-like chaperones"/>
    <property type="match status" value="1"/>
</dbReference>
<dbReference type="PANTHER" id="PTHR11527">
    <property type="entry name" value="HEAT-SHOCK PROTEIN 20 FAMILY MEMBER"/>
    <property type="match status" value="1"/>
</dbReference>
<accession>A0A0R1HUE0</accession>
<dbReference type="STRING" id="1302272.FC96_GL000812"/>
<dbReference type="InterPro" id="IPR031107">
    <property type="entry name" value="Small_HSP"/>
</dbReference>
<comment type="similarity">
    <text evidence="1 2">Belongs to the small heat shock protein (HSP20) family.</text>
</comment>
<feature type="domain" description="SHSP" evidence="3">
    <location>
        <begin position="28"/>
        <end position="141"/>
    </location>
</feature>
<reference evidence="4 5" key="1">
    <citation type="journal article" date="2015" name="Genome Announc.">
        <title>Expanding the biotechnology potential of lactobacilli through comparative genomics of 213 strains and associated genera.</title>
        <authorList>
            <person name="Sun Z."/>
            <person name="Harris H.M."/>
            <person name="McCann A."/>
            <person name="Guo C."/>
            <person name="Argimon S."/>
            <person name="Zhang W."/>
            <person name="Yang X."/>
            <person name="Jeffery I.B."/>
            <person name="Cooney J.C."/>
            <person name="Kagawa T.F."/>
            <person name="Liu W."/>
            <person name="Song Y."/>
            <person name="Salvetti E."/>
            <person name="Wrobel A."/>
            <person name="Rasinkangas P."/>
            <person name="Parkhill J."/>
            <person name="Rea M.C."/>
            <person name="O'Sullivan O."/>
            <person name="Ritari J."/>
            <person name="Douillard F.P."/>
            <person name="Paul Ross R."/>
            <person name="Yang R."/>
            <person name="Briner A.E."/>
            <person name="Felis G.E."/>
            <person name="de Vos W.M."/>
            <person name="Barrangou R."/>
            <person name="Klaenhammer T.R."/>
            <person name="Caufield P.W."/>
            <person name="Cui Y."/>
            <person name="Zhang H."/>
            <person name="O'Toole P.W."/>
        </authorList>
    </citation>
    <scope>NUCLEOTIDE SEQUENCE [LARGE SCALE GENOMIC DNA]</scope>
    <source>
        <strain evidence="4 5">JCM 15530</strain>
    </source>
</reference>
<organism evidence="4 5">
    <name type="scientific">Secundilactobacillus kimchicus JCM 15530</name>
    <dbReference type="NCBI Taxonomy" id="1302272"/>
    <lineage>
        <taxon>Bacteria</taxon>
        <taxon>Bacillati</taxon>
        <taxon>Bacillota</taxon>
        <taxon>Bacilli</taxon>
        <taxon>Lactobacillales</taxon>
        <taxon>Lactobacillaceae</taxon>
        <taxon>Secundilactobacillus</taxon>
    </lineage>
</organism>
<protein>
    <submittedName>
        <fullName evidence="4">Molecular chaperone (Small heat shock protein)</fullName>
    </submittedName>
</protein>
<dbReference type="OrthoDB" id="9811615at2"/>
<comment type="caution">
    <text evidence="4">The sequence shown here is derived from an EMBL/GenBank/DDBJ whole genome shotgun (WGS) entry which is preliminary data.</text>
</comment>
<keyword evidence="5" id="KW-1185">Reference proteome</keyword>
<dbReference type="PATRIC" id="fig|1302272.5.peg.812"/>
<dbReference type="InterPro" id="IPR002068">
    <property type="entry name" value="A-crystallin/Hsp20_dom"/>
</dbReference>
<dbReference type="InterPro" id="IPR008978">
    <property type="entry name" value="HSP20-like_chaperone"/>
</dbReference>
<evidence type="ECO:0000313" key="4">
    <source>
        <dbReference type="EMBL" id="KRK46922.1"/>
    </source>
</evidence>
<dbReference type="Proteomes" id="UP000050911">
    <property type="component" value="Unassembled WGS sequence"/>
</dbReference>